<dbReference type="EMBL" id="JAYWVC010000191">
    <property type="protein sequence ID" value="MED7826948.1"/>
    <property type="molecule type" value="Genomic_DNA"/>
</dbReference>
<dbReference type="Pfam" id="PF07505">
    <property type="entry name" value="DUF5131"/>
    <property type="match status" value="1"/>
</dbReference>
<organism evidence="1 2">
    <name type="scientific">Streptomyces chiangmaiensis</name>
    <dbReference type="NCBI Taxonomy" id="766497"/>
    <lineage>
        <taxon>Bacteria</taxon>
        <taxon>Bacillati</taxon>
        <taxon>Actinomycetota</taxon>
        <taxon>Actinomycetes</taxon>
        <taxon>Kitasatosporales</taxon>
        <taxon>Streptomycetaceae</taxon>
        <taxon>Streptomyces</taxon>
    </lineage>
</organism>
<gene>
    <name evidence="1" type="ORF">VXC91_34690</name>
</gene>
<keyword evidence="2" id="KW-1185">Reference proteome</keyword>
<proteinExistence type="predicted"/>
<sequence length="84" mass="9404">MSDIGHARVPTGFAARTFATMALAPQHQFQVLTKSPGVCVACWHRRSSWTWSGPRWNGCQRTMPFRWPGPCARTCASVCRGPRE</sequence>
<dbReference type="Proteomes" id="UP001333996">
    <property type="component" value="Unassembled WGS sequence"/>
</dbReference>
<evidence type="ECO:0000313" key="1">
    <source>
        <dbReference type="EMBL" id="MED7826948.1"/>
    </source>
</evidence>
<accession>A0ABU7FSJ3</accession>
<comment type="caution">
    <text evidence="1">The sequence shown here is derived from an EMBL/GenBank/DDBJ whole genome shotgun (WGS) entry which is preliminary data.</text>
</comment>
<protein>
    <submittedName>
        <fullName evidence="1">DUF5131 family protein</fullName>
    </submittedName>
</protein>
<reference evidence="1" key="1">
    <citation type="submission" date="2024-01" db="EMBL/GenBank/DDBJ databases">
        <title>First draft genome sequence data of TA4-1, the type strain of Gram-positive actinobacterium Streptomyces chiangmaiensis.</title>
        <authorList>
            <person name="Yasawong M."/>
            <person name="Nantapong N."/>
        </authorList>
    </citation>
    <scope>NUCLEOTIDE SEQUENCE</scope>
    <source>
        <strain evidence="1">TA4-1</strain>
    </source>
</reference>
<dbReference type="InterPro" id="IPR011101">
    <property type="entry name" value="DUF5131"/>
</dbReference>
<dbReference type="RefSeq" id="WP_329511338.1">
    <property type="nucleotide sequence ID" value="NZ_BAAAYZ010000017.1"/>
</dbReference>
<evidence type="ECO:0000313" key="2">
    <source>
        <dbReference type="Proteomes" id="UP001333996"/>
    </source>
</evidence>
<name>A0ABU7FSJ3_9ACTN</name>